<dbReference type="AlphaFoldDB" id="A0A9W6X0D8"/>
<proteinExistence type="predicted"/>
<gene>
    <name evidence="2" type="ORF">Plil01_000985800</name>
</gene>
<reference evidence="2" key="1">
    <citation type="submission" date="2023-04" db="EMBL/GenBank/DDBJ databases">
        <title>Phytophthora lilii NBRC 32176.</title>
        <authorList>
            <person name="Ichikawa N."/>
            <person name="Sato H."/>
            <person name="Tonouchi N."/>
        </authorList>
    </citation>
    <scope>NUCLEOTIDE SEQUENCE</scope>
    <source>
        <strain evidence="2">NBRC 32176</strain>
    </source>
</reference>
<feature type="compositionally biased region" description="Low complexity" evidence="1">
    <location>
        <begin position="90"/>
        <end position="108"/>
    </location>
</feature>
<organism evidence="2 3">
    <name type="scientific">Phytophthora lilii</name>
    <dbReference type="NCBI Taxonomy" id="2077276"/>
    <lineage>
        <taxon>Eukaryota</taxon>
        <taxon>Sar</taxon>
        <taxon>Stramenopiles</taxon>
        <taxon>Oomycota</taxon>
        <taxon>Peronosporomycetes</taxon>
        <taxon>Peronosporales</taxon>
        <taxon>Peronosporaceae</taxon>
        <taxon>Phytophthora</taxon>
    </lineage>
</organism>
<feature type="compositionally biased region" description="Basic and acidic residues" evidence="1">
    <location>
        <begin position="67"/>
        <end position="83"/>
    </location>
</feature>
<protein>
    <submittedName>
        <fullName evidence="2">Unnamed protein product</fullName>
    </submittedName>
</protein>
<feature type="region of interest" description="Disordered" evidence="1">
    <location>
        <begin position="65"/>
        <end position="108"/>
    </location>
</feature>
<comment type="caution">
    <text evidence="2">The sequence shown here is derived from an EMBL/GenBank/DDBJ whole genome shotgun (WGS) entry which is preliminary data.</text>
</comment>
<evidence type="ECO:0000313" key="2">
    <source>
        <dbReference type="EMBL" id="GMF24151.1"/>
    </source>
</evidence>
<dbReference type="EMBL" id="BSXW01000505">
    <property type="protein sequence ID" value="GMF24151.1"/>
    <property type="molecule type" value="Genomic_DNA"/>
</dbReference>
<evidence type="ECO:0000256" key="1">
    <source>
        <dbReference type="SAM" id="MobiDB-lite"/>
    </source>
</evidence>
<sequence length="108" mass="11903">MKKTCTHKPHRQRSALVTTLTNAAASIPYQVDDQLGNLGHEFQVEEVRELVGPSSIHPGVHHIQHITQERGHNGHQQDQELAKRQKKSSAESSTSPTNSSAAPQIQRG</sequence>
<dbReference type="Proteomes" id="UP001165083">
    <property type="component" value="Unassembled WGS sequence"/>
</dbReference>
<name>A0A9W6X0D8_9STRA</name>
<evidence type="ECO:0000313" key="3">
    <source>
        <dbReference type="Proteomes" id="UP001165083"/>
    </source>
</evidence>
<keyword evidence="3" id="KW-1185">Reference proteome</keyword>
<accession>A0A9W6X0D8</accession>